<protein>
    <submittedName>
        <fullName evidence="1">Uncharacterized protein</fullName>
    </submittedName>
</protein>
<organism evidence="1 2">
    <name type="scientific">Grimontia marina</name>
    <dbReference type="NCBI Taxonomy" id="646534"/>
    <lineage>
        <taxon>Bacteria</taxon>
        <taxon>Pseudomonadati</taxon>
        <taxon>Pseudomonadota</taxon>
        <taxon>Gammaproteobacteria</taxon>
        <taxon>Vibrionales</taxon>
        <taxon>Vibrionaceae</taxon>
        <taxon>Grimontia</taxon>
    </lineage>
</organism>
<reference evidence="2" key="1">
    <citation type="submission" date="2016-02" db="EMBL/GenBank/DDBJ databases">
        <authorList>
            <person name="Rodrigo-Torres Lidia"/>
            <person name="Arahal R.David."/>
        </authorList>
    </citation>
    <scope>NUCLEOTIDE SEQUENCE [LARGE SCALE GENOMIC DNA]</scope>
    <source>
        <strain evidence="2">CECT 8713</strain>
    </source>
</reference>
<evidence type="ECO:0000313" key="1">
    <source>
        <dbReference type="EMBL" id="CZF87019.1"/>
    </source>
</evidence>
<accession>A0A128FJP2</accession>
<evidence type="ECO:0000313" key="2">
    <source>
        <dbReference type="Proteomes" id="UP000073601"/>
    </source>
</evidence>
<gene>
    <name evidence="1" type="ORF">GMA8713_05060</name>
</gene>
<dbReference type="Proteomes" id="UP000073601">
    <property type="component" value="Unassembled WGS sequence"/>
</dbReference>
<dbReference type="AlphaFoldDB" id="A0A128FJP2"/>
<proteinExistence type="predicted"/>
<sequence>MQVHLGLFASIDDPRRSQPLHHVYLDVIPASLLALKRYFSPWHDGELKFWLIRTESHNSPPPRDEYQKDTV</sequence>
<name>A0A128FJP2_9GAMM</name>
<dbReference type="EMBL" id="FIZY01000109">
    <property type="protein sequence ID" value="CZF87019.1"/>
    <property type="molecule type" value="Genomic_DNA"/>
</dbReference>
<keyword evidence="2" id="KW-1185">Reference proteome</keyword>